<keyword evidence="2 3" id="KW-0040">ANK repeat</keyword>
<dbReference type="Proteomes" id="UP000600139">
    <property type="component" value="Unassembled WGS sequence"/>
</dbReference>
<dbReference type="Pfam" id="PF13174">
    <property type="entry name" value="TPR_6"/>
    <property type="match status" value="1"/>
</dbReference>
<evidence type="ECO:0000313" key="6">
    <source>
        <dbReference type="Proteomes" id="UP000600139"/>
    </source>
</evidence>
<dbReference type="PROSITE" id="PS50088">
    <property type="entry name" value="ANK_REPEAT"/>
    <property type="match status" value="1"/>
</dbReference>
<dbReference type="SUPFAM" id="SSF48403">
    <property type="entry name" value="Ankyrin repeat"/>
    <property type="match status" value="1"/>
</dbReference>
<keyword evidence="1" id="KW-0677">Repeat</keyword>
<dbReference type="Gene3D" id="1.25.40.20">
    <property type="entry name" value="Ankyrin repeat-containing domain"/>
    <property type="match status" value="1"/>
</dbReference>
<dbReference type="InterPro" id="IPR019734">
    <property type="entry name" value="TPR_rpt"/>
</dbReference>
<dbReference type="PANTHER" id="PTHR24198:SF165">
    <property type="entry name" value="ANKYRIN REPEAT-CONTAINING PROTEIN-RELATED"/>
    <property type="match status" value="1"/>
</dbReference>
<dbReference type="InterPro" id="IPR002110">
    <property type="entry name" value="Ankyrin_rpt"/>
</dbReference>
<gene>
    <name evidence="5" type="ORF">JIN84_22315</name>
</gene>
<dbReference type="InterPro" id="IPR011990">
    <property type="entry name" value="TPR-like_helical_dom_sf"/>
</dbReference>
<comment type="caution">
    <text evidence="5">The sequence shown here is derived from an EMBL/GenBank/DDBJ whole genome shotgun (WGS) entry which is preliminary data.</text>
</comment>
<proteinExistence type="predicted"/>
<accession>A0A934RA86</accession>
<keyword evidence="6" id="KW-1185">Reference proteome</keyword>
<dbReference type="AlphaFoldDB" id="A0A934RA86"/>
<dbReference type="PANTHER" id="PTHR24198">
    <property type="entry name" value="ANKYRIN REPEAT AND PROTEIN KINASE DOMAIN-CONTAINING PROTEIN"/>
    <property type="match status" value="1"/>
</dbReference>
<organism evidence="5 6">
    <name type="scientific">Luteolibacter yonseiensis</name>
    <dbReference type="NCBI Taxonomy" id="1144680"/>
    <lineage>
        <taxon>Bacteria</taxon>
        <taxon>Pseudomonadati</taxon>
        <taxon>Verrucomicrobiota</taxon>
        <taxon>Verrucomicrobiia</taxon>
        <taxon>Verrucomicrobiales</taxon>
        <taxon>Verrucomicrobiaceae</taxon>
        <taxon>Luteolibacter</taxon>
    </lineage>
</organism>
<dbReference type="EMBL" id="JAENIK010000013">
    <property type="protein sequence ID" value="MBK1818370.1"/>
    <property type="molecule type" value="Genomic_DNA"/>
</dbReference>
<reference evidence="5" key="1">
    <citation type="submission" date="2021-01" db="EMBL/GenBank/DDBJ databases">
        <title>Modified the classification status of verrucomicrobia.</title>
        <authorList>
            <person name="Feng X."/>
        </authorList>
    </citation>
    <scope>NUCLEOTIDE SEQUENCE</scope>
    <source>
        <strain evidence="5">JCM 18052</strain>
    </source>
</reference>
<evidence type="ECO:0000313" key="5">
    <source>
        <dbReference type="EMBL" id="MBK1818370.1"/>
    </source>
</evidence>
<evidence type="ECO:0000256" key="4">
    <source>
        <dbReference type="SAM" id="MobiDB-lite"/>
    </source>
</evidence>
<dbReference type="SUPFAM" id="SSF48452">
    <property type="entry name" value="TPR-like"/>
    <property type="match status" value="1"/>
</dbReference>
<feature type="compositionally biased region" description="Low complexity" evidence="4">
    <location>
        <begin position="1048"/>
        <end position="1058"/>
    </location>
</feature>
<dbReference type="RefSeq" id="WP_200353317.1">
    <property type="nucleotide sequence ID" value="NZ_BAABHZ010000002.1"/>
</dbReference>
<sequence length="1058" mass="115824">MQLKTISAFRAGLLTTGFCLIVSSTIGYAGEAPLRDLLRDGLFAEEVSRDPDAAAKQYEELLARYSEEGNFAASALFRLAEVRRKQDRKDDAIKLYQRLLLEFPTAANETKLARENLLALGAKPAEAKADVKPRTVDLEAQEMTRLQTLAKTSPDSLVDPLNFRSACGSGWTRVMRLMLDAGCDPFTGDVLQDAARSGNLEVVRMLLAENKPVPGSVARAAFESAIDSSRLAVLKYLLEKGLRPEALQGPGGEIPPLLYALRTGNLKAAEVLVEGGEELDAVSEFRIPNREGVVRGRALHFAILSQKYESAAWLLKKGAKPEVPGTGETLTPLLCALDGSEEDCLPLIEALLAAGADANAEEREKGKSALAIAISSKFKPEEKTDLLLKHGAKPAGLEKQLQGAVTRVIKEGKRNMFGIVGKLIAAGASARELNLLPISAYLTDLSLAKLLLDHGADPQGGDEVEGFDPPLAVACEKVRPDLLKLLLDAGVDPRGKIHKGQGLIQLVSQNELQDRAVECLTLLADAGVLPEARWANEGYQQAKAGVMPVLIERFAIPDLAARGGVGFVLQTAGNLDIQRISDGSSVGKPPQLERWLLAQGPRLAFVKTDESILSAKYRWQLWRRGDGGKFLARELDFSGGESFPDLLAGDVVLCRLRLEGAGAYEYVRGLPPDMELALRKRISFPITIEHQGKNRGMTMRGDRVIFDPTKDELPLASAQDVVAMLWQTADYPEVKPGMMNQTAIVVENPSHIVIHRKDWPEVRLQYGSREADGFQLEAGDHLKVEFSEDFLQGMERFREDVVTLRLEGHPLTRRYGVGDRRAPGILAPTLIQALVDMQVPRDLRWREWAGRDKLDALDLAGVPRVFRDFTLLPHPDLSRISIRRLQEGGTEKVIDVDLTKAISSMTDGMTAGEARKLDVDLQAGDIVDIRLKEEKLGEPWKGFDEREIRFFNLVLSGQVQVVDGQGGVSFSAIDIRPLNYVATDLGLLPVPSEKGQPSPRAWWFLNGGTSEAVTRGGIRDDSNPQMVFLRGGDELRLMDAPSHPSVPPVRRIVPPTSK</sequence>
<protein>
    <submittedName>
        <fullName evidence="5">Tetratricopeptide repeat protein</fullName>
    </submittedName>
</protein>
<evidence type="ECO:0000256" key="1">
    <source>
        <dbReference type="ARBA" id="ARBA00022737"/>
    </source>
</evidence>
<dbReference type="Gene3D" id="1.25.40.10">
    <property type="entry name" value="Tetratricopeptide repeat domain"/>
    <property type="match status" value="1"/>
</dbReference>
<evidence type="ECO:0000256" key="3">
    <source>
        <dbReference type="PROSITE-ProRule" id="PRU00023"/>
    </source>
</evidence>
<evidence type="ECO:0000256" key="2">
    <source>
        <dbReference type="ARBA" id="ARBA00023043"/>
    </source>
</evidence>
<feature type="repeat" description="ANK" evidence="3">
    <location>
        <begin position="328"/>
        <end position="363"/>
    </location>
</feature>
<dbReference type="InterPro" id="IPR036770">
    <property type="entry name" value="Ankyrin_rpt-contain_sf"/>
</dbReference>
<feature type="region of interest" description="Disordered" evidence="4">
    <location>
        <begin position="1039"/>
        <end position="1058"/>
    </location>
</feature>
<dbReference type="SMART" id="SM00248">
    <property type="entry name" value="ANK"/>
    <property type="match status" value="8"/>
</dbReference>
<name>A0A934RA86_9BACT</name>